<dbReference type="PROSITE" id="PS50198">
    <property type="entry name" value="PPIC_PPIASE_2"/>
    <property type="match status" value="1"/>
</dbReference>
<keyword evidence="6" id="KW-1133">Transmembrane helix</keyword>
<evidence type="ECO:0000256" key="11">
    <source>
        <dbReference type="ARBA" id="ARBA00038408"/>
    </source>
</evidence>
<evidence type="ECO:0000256" key="8">
    <source>
        <dbReference type="ARBA" id="ARBA00023186"/>
    </source>
</evidence>
<dbReference type="SUPFAM" id="SSF54534">
    <property type="entry name" value="FKBP-like"/>
    <property type="match status" value="1"/>
</dbReference>
<comment type="similarity">
    <text evidence="11">Belongs to the PpiD chaperone family.</text>
</comment>
<comment type="subcellular location">
    <subcellularLocation>
        <location evidence="1">Cell inner membrane</location>
        <topology evidence="1">Single-pass type II membrane protein</topology>
        <orientation evidence="1">Periplasmic side</orientation>
    </subcellularLocation>
</comment>
<feature type="domain" description="PpiC" evidence="16">
    <location>
        <begin position="272"/>
        <end position="360"/>
    </location>
</feature>
<evidence type="ECO:0000256" key="1">
    <source>
        <dbReference type="ARBA" id="ARBA00004382"/>
    </source>
</evidence>
<protein>
    <recommendedName>
        <fullName evidence="2">Parvulin-like PPIase</fullName>
    </recommendedName>
    <alternativeName>
        <fullName evidence="9">Peptidyl-prolyl cis-trans isomerase plp</fullName>
    </alternativeName>
    <alternativeName>
        <fullName evidence="12">Periplasmic chaperone PpiD</fullName>
    </alternativeName>
    <alternativeName>
        <fullName evidence="13">Periplasmic folding chaperone</fullName>
    </alternativeName>
    <alternativeName>
        <fullName evidence="10">Rotamase plp</fullName>
    </alternativeName>
</protein>
<dbReference type="GO" id="GO:0005886">
    <property type="term" value="C:plasma membrane"/>
    <property type="evidence" value="ECO:0007669"/>
    <property type="project" value="UniProtKB-SubCell"/>
</dbReference>
<evidence type="ECO:0000256" key="3">
    <source>
        <dbReference type="ARBA" id="ARBA00022475"/>
    </source>
</evidence>
<keyword evidence="14 17" id="KW-0413">Isomerase</keyword>
<dbReference type="Pfam" id="PF13624">
    <property type="entry name" value="SurA_N_3"/>
    <property type="match status" value="1"/>
</dbReference>
<dbReference type="STRING" id="1306953.J121_2324"/>
<reference evidence="17" key="1">
    <citation type="submission" date="2015-02" db="EMBL/GenBank/DDBJ databases">
        <authorList>
            <person name="Chooi Y.-H."/>
        </authorList>
    </citation>
    <scope>NUCLEOTIDE SEQUENCE [LARGE SCALE GENOMIC DNA]</scope>
    <source>
        <strain evidence="17">LAMA 915</strain>
    </source>
</reference>
<dbReference type="RefSeq" id="WP_050601252.1">
    <property type="nucleotide sequence ID" value="NZ_JYNE01000027.1"/>
</dbReference>
<organism evidence="17 18">
    <name type="scientific">Qipengyuania citrea LAMA 915</name>
    <dbReference type="NCBI Taxonomy" id="1306953"/>
    <lineage>
        <taxon>Bacteria</taxon>
        <taxon>Pseudomonadati</taxon>
        <taxon>Pseudomonadota</taxon>
        <taxon>Alphaproteobacteria</taxon>
        <taxon>Sphingomonadales</taxon>
        <taxon>Erythrobacteraceae</taxon>
        <taxon>Qipengyuania</taxon>
    </lineage>
</organism>
<evidence type="ECO:0000256" key="13">
    <source>
        <dbReference type="ARBA" id="ARBA00042775"/>
    </source>
</evidence>
<dbReference type="AlphaFoldDB" id="A0A0L1KBJ9"/>
<dbReference type="PANTHER" id="PTHR47529">
    <property type="entry name" value="PEPTIDYL-PROLYL CIS-TRANS ISOMERASE D"/>
    <property type="match status" value="1"/>
</dbReference>
<evidence type="ECO:0000256" key="10">
    <source>
        <dbReference type="ARBA" id="ARBA00031484"/>
    </source>
</evidence>
<evidence type="ECO:0000259" key="16">
    <source>
        <dbReference type="PROSITE" id="PS50198"/>
    </source>
</evidence>
<gene>
    <name evidence="17" type="ORF">J121_2324</name>
</gene>
<dbReference type="Pfam" id="PF13145">
    <property type="entry name" value="Rotamase_2"/>
    <property type="match status" value="1"/>
</dbReference>
<dbReference type="PANTHER" id="PTHR47529:SF1">
    <property type="entry name" value="PERIPLASMIC CHAPERONE PPID"/>
    <property type="match status" value="1"/>
</dbReference>
<dbReference type="PATRIC" id="fig|1306953.7.peg.2402"/>
<dbReference type="Gene3D" id="1.10.4030.10">
    <property type="entry name" value="Porin chaperone SurA, peptide-binding domain"/>
    <property type="match status" value="1"/>
</dbReference>
<evidence type="ECO:0000313" key="17">
    <source>
        <dbReference type="EMBL" id="KNH01306.1"/>
    </source>
</evidence>
<feature type="chain" id="PRO_5007776493" description="Parvulin-like PPIase" evidence="15">
    <location>
        <begin position="31"/>
        <end position="644"/>
    </location>
</feature>
<keyword evidence="5" id="KW-0812">Transmembrane</keyword>
<dbReference type="InterPro" id="IPR052029">
    <property type="entry name" value="PpiD_chaperone"/>
</dbReference>
<keyword evidence="7" id="KW-0472">Membrane</keyword>
<dbReference type="Proteomes" id="UP000037446">
    <property type="component" value="Unassembled WGS sequence"/>
</dbReference>
<name>A0A0L1KBJ9_9SPHN</name>
<evidence type="ECO:0000313" key="18">
    <source>
        <dbReference type="Proteomes" id="UP000037446"/>
    </source>
</evidence>
<keyword evidence="3" id="KW-1003">Cell membrane</keyword>
<dbReference type="InterPro" id="IPR000297">
    <property type="entry name" value="PPIase_PpiC"/>
</dbReference>
<feature type="signal peptide" evidence="15">
    <location>
        <begin position="1"/>
        <end position="30"/>
    </location>
</feature>
<sequence length="644" mass="69252">MFQFFRNFFKTKLGLAIALAFLGLIALAFASADVSSTGTFGGIAGGDRVAVVGDEKISTADLIQGANNGLDRVRQDQPTATMQAFLRGGGLDSALEALISRAALKEYAQRYGLRAGDNLVNSEIRMIPAFRGPDGNFSEDTYRQALALQRLSDADVREDLGIGLLSQQMLLPASFGATVPDKLAYRYAQLFKERREGSIALLPAATYAPSGAADPKVLRAYYDANRDAFVRPERRTIRYATFDAAALGDRAEPTDAEIAARYERDAEQYAAAETRDVTQLIVPTEAAAKSIRDRVAGGASFEQVAREAGLRASPVVDVVREGLASQASPAVAAAYFSAERGAMTTPARSPLGWHVARIDAVETTPARSLSQVRGDITDTLRAEKRVRGLADLASEIEEQLGNGATLSEVGEELGLELETVGPVLANGQLFDEPRSTVPEVLQSALATLFQMEVEEPEIAPIESGQTYLVYEVDDITPAAVAPYAQIDDAVEARWRATEGMKAAQAAADRVIARVRSGKTMAAALAEEERRVPPAQSVDMTREDLARQREQRIPPPIALLFSMAEGTTKRLEAGNNAGFFVVDVDDITMGEIAGDDPLIAQATRQMGPLLGEEYAEQFSRAMREELGVSRNATAIEAVRAQLSGN</sequence>
<keyword evidence="14" id="KW-0697">Rotamase</keyword>
<proteinExistence type="inferred from homology"/>
<evidence type="ECO:0000256" key="5">
    <source>
        <dbReference type="ARBA" id="ARBA00022692"/>
    </source>
</evidence>
<dbReference type="InterPro" id="IPR046357">
    <property type="entry name" value="PPIase_dom_sf"/>
</dbReference>
<dbReference type="EMBL" id="JYNE01000027">
    <property type="protein sequence ID" value="KNH01306.1"/>
    <property type="molecule type" value="Genomic_DNA"/>
</dbReference>
<keyword evidence="4" id="KW-0997">Cell inner membrane</keyword>
<dbReference type="Gene3D" id="3.10.50.40">
    <property type="match status" value="1"/>
</dbReference>
<dbReference type="InterPro" id="IPR027304">
    <property type="entry name" value="Trigger_fact/SurA_dom_sf"/>
</dbReference>
<evidence type="ECO:0000256" key="14">
    <source>
        <dbReference type="PROSITE-ProRule" id="PRU00278"/>
    </source>
</evidence>
<comment type="caution">
    <text evidence="17">The sequence shown here is derived from an EMBL/GenBank/DDBJ whole genome shotgun (WGS) entry which is preliminary data.</text>
</comment>
<evidence type="ECO:0000256" key="7">
    <source>
        <dbReference type="ARBA" id="ARBA00023136"/>
    </source>
</evidence>
<dbReference type="SUPFAM" id="SSF109998">
    <property type="entry name" value="Triger factor/SurA peptide-binding domain-like"/>
    <property type="match status" value="1"/>
</dbReference>
<evidence type="ECO:0000256" key="6">
    <source>
        <dbReference type="ARBA" id="ARBA00022989"/>
    </source>
</evidence>
<accession>A0A0L1KBJ9</accession>
<evidence type="ECO:0000256" key="12">
    <source>
        <dbReference type="ARBA" id="ARBA00040743"/>
    </source>
</evidence>
<evidence type="ECO:0000256" key="9">
    <source>
        <dbReference type="ARBA" id="ARBA00030642"/>
    </source>
</evidence>
<evidence type="ECO:0000256" key="15">
    <source>
        <dbReference type="SAM" id="SignalP"/>
    </source>
</evidence>
<evidence type="ECO:0000256" key="2">
    <source>
        <dbReference type="ARBA" id="ARBA00018370"/>
    </source>
</evidence>
<dbReference type="GO" id="GO:0003755">
    <property type="term" value="F:peptidyl-prolyl cis-trans isomerase activity"/>
    <property type="evidence" value="ECO:0007669"/>
    <property type="project" value="UniProtKB-KW"/>
</dbReference>
<keyword evidence="15" id="KW-0732">Signal</keyword>
<evidence type="ECO:0000256" key="4">
    <source>
        <dbReference type="ARBA" id="ARBA00022519"/>
    </source>
</evidence>
<keyword evidence="8" id="KW-0143">Chaperone</keyword>